<sequence length="147" mass="16313">MDDDDGDEILPELHPRRMNTRAFGGYTQLTTVEAPNGLCEKKRAKLVMEQSKLQVGGNRYDKKRTGNVSIAWKVDEMDKGAAFRKQKLTTTENLKMRVSSMAQMPAVEKQPAPKATKVPPATRHLCDGNSHDQVQLGGMQKCPSKDG</sequence>
<protein>
    <submittedName>
        <fullName evidence="2">Uncharacterized protein</fullName>
    </submittedName>
</protein>
<name>A0A9N8F3F0_9STRA</name>
<evidence type="ECO:0000313" key="3">
    <source>
        <dbReference type="Proteomes" id="UP001153069"/>
    </source>
</evidence>
<feature type="compositionally biased region" description="Low complexity" evidence="1">
    <location>
        <begin position="112"/>
        <end position="122"/>
    </location>
</feature>
<keyword evidence="3" id="KW-1185">Reference proteome</keyword>
<dbReference type="AlphaFoldDB" id="A0A9N8F3F0"/>
<gene>
    <name evidence="2" type="ORF">SEMRO_2948_G340840.1</name>
</gene>
<comment type="caution">
    <text evidence="2">The sequence shown here is derived from an EMBL/GenBank/DDBJ whole genome shotgun (WGS) entry which is preliminary data.</text>
</comment>
<organism evidence="2 3">
    <name type="scientific">Seminavis robusta</name>
    <dbReference type="NCBI Taxonomy" id="568900"/>
    <lineage>
        <taxon>Eukaryota</taxon>
        <taxon>Sar</taxon>
        <taxon>Stramenopiles</taxon>
        <taxon>Ochrophyta</taxon>
        <taxon>Bacillariophyta</taxon>
        <taxon>Bacillariophyceae</taxon>
        <taxon>Bacillariophycidae</taxon>
        <taxon>Naviculales</taxon>
        <taxon>Naviculaceae</taxon>
        <taxon>Seminavis</taxon>
    </lineage>
</organism>
<accession>A0A9N8F3F0</accession>
<dbReference type="Proteomes" id="UP001153069">
    <property type="component" value="Unassembled WGS sequence"/>
</dbReference>
<reference evidence="2" key="1">
    <citation type="submission" date="2020-06" db="EMBL/GenBank/DDBJ databases">
        <authorList>
            <consortium name="Plant Systems Biology data submission"/>
        </authorList>
    </citation>
    <scope>NUCLEOTIDE SEQUENCE</scope>
    <source>
        <strain evidence="2">D6</strain>
    </source>
</reference>
<feature type="region of interest" description="Disordered" evidence="1">
    <location>
        <begin position="103"/>
        <end position="147"/>
    </location>
</feature>
<evidence type="ECO:0000256" key="1">
    <source>
        <dbReference type="SAM" id="MobiDB-lite"/>
    </source>
</evidence>
<evidence type="ECO:0000313" key="2">
    <source>
        <dbReference type="EMBL" id="CAB9530596.1"/>
    </source>
</evidence>
<proteinExistence type="predicted"/>
<dbReference type="EMBL" id="CAICTM010002946">
    <property type="protein sequence ID" value="CAB9530596.1"/>
    <property type="molecule type" value="Genomic_DNA"/>
</dbReference>